<protein>
    <submittedName>
        <fullName evidence="1">Uncharacterized protein</fullName>
    </submittedName>
</protein>
<dbReference type="EMBL" id="JAPFRD010000002">
    <property type="protein sequence ID" value="MCW8107028.1"/>
    <property type="molecule type" value="Genomic_DNA"/>
</dbReference>
<gene>
    <name evidence="1" type="ORF">OPS25_00740</name>
</gene>
<proteinExistence type="predicted"/>
<organism evidence="1 2">
    <name type="scientific">Alteromonas aquimaris</name>
    <dbReference type="NCBI Taxonomy" id="2998417"/>
    <lineage>
        <taxon>Bacteria</taxon>
        <taxon>Pseudomonadati</taxon>
        <taxon>Pseudomonadota</taxon>
        <taxon>Gammaproteobacteria</taxon>
        <taxon>Alteromonadales</taxon>
        <taxon>Alteromonadaceae</taxon>
        <taxon>Alteromonas/Salinimonas group</taxon>
        <taxon>Alteromonas</taxon>
    </lineage>
</organism>
<accession>A0ABT3P2N7</accession>
<name>A0ABT3P2N7_9ALTE</name>
<keyword evidence="2" id="KW-1185">Reference proteome</keyword>
<dbReference type="Proteomes" id="UP001142810">
    <property type="component" value="Unassembled WGS sequence"/>
</dbReference>
<reference evidence="1" key="1">
    <citation type="submission" date="2022-11" db="EMBL/GenBank/DDBJ databases">
        <title>Alteromonas sp. nov., isolated from sea water of the Qingdao.</title>
        <authorList>
            <person name="Wang Q."/>
        </authorList>
    </citation>
    <scope>NUCLEOTIDE SEQUENCE</scope>
    <source>
        <strain evidence="1">ASW11-7</strain>
    </source>
</reference>
<evidence type="ECO:0000313" key="1">
    <source>
        <dbReference type="EMBL" id="MCW8107028.1"/>
    </source>
</evidence>
<sequence length="56" mass="6135">MLFITVLFLVVLLLLAYALSTDKGKNTVHARRSKSAIVTEPVHAMTKTNSKALHAN</sequence>
<evidence type="ECO:0000313" key="2">
    <source>
        <dbReference type="Proteomes" id="UP001142810"/>
    </source>
</evidence>
<dbReference type="RefSeq" id="WP_265615728.1">
    <property type="nucleotide sequence ID" value="NZ_JAPFRD010000002.1"/>
</dbReference>
<comment type="caution">
    <text evidence="1">The sequence shown here is derived from an EMBL/GenBank/DDBJ whole genome shotgun (WGS) entry which is preliminary data.</text>
</comment>